<sequence>MMDSEFLPSYSGHAAPPFTDARSAKSWLQLLPLINAPVAHNELTEALTLLNNSDIGPYESLKILELFRDGVHMVQSALTERFLGRAVPFGADEQSAWQQVIGLWTLLRDAYARSWHAALNGEPEVSEQHALAAERTLRYQCLVIREHLLAYKPVQPELWQTLYRYYGLAEQAGVAEKPAKDSMLKVAGVATPQNMFVHTLLLAGSSPYHFTARQILWLDERLPAFAQRAPLEKEARALPGRGSLQIDFDSPSGPRRTEPRLQGDGVREIDTYQLAQALSRRIKLLRNGENPEKLGLGEQFAASVVESLLTDLYRTWCEQPTERIHPRAQGNRVMKVIFGLARQHIAVGEGRFSLPSDGPQELAGDDLVRMQLFGHTQSMQAIHASELAPSESWWLRNESPQGMQLSRKADEGHRVALQQLLAVSISGRYFIGTVRWLQQDGDQLLIGVRLLPGQPYSAAVRPVDLVHAGRRGWTEGLALPASPTLRSPASLILPVGWFRPGRLVEWWDGENTRKLRMESAIERGVDYERIHYVLAGQTR</sequence>
<evidence type="ECO:0008006" key="4">
    <source>
        <dbReference type="Google" id="ProtNLM"/>
    </source>
</evidence>
<dbReference type="EMBL" id="CP106753">
    <property type="protein sequence ID" value="UXY15422.1"/>
    <property type="molecule type" value="Genomic_DNA"/>
</dbReference>
<gene>
    <name evidence="2" type="ORF">N8I74_19265</name>
</gene>
<accession>A0ABY6DN36</accession>
<evidence type="ECO:0000313" key="3">
    <source>
        <dbReference type="Proteomes" id="UP001061302"/>
    </source>
</evidence>
<dbReference type="RefSeq" id="WP_263124830.1">
    <property type="nucleotide sequence ID" value="NZ_CP106753.1"/>
</dbReference>
<feature type="region of interest" description="Disordered" evidence="1">
    <location>
        <begin position="242"/>
        <end position="262"/>
    </location>
</feature>
<keyword evidence="3" id="KW-1185">Reference proteome</keyword>
<reference evidence="2" key="1">
    <citation type="submission" date="2022-10" db="EMBL/GenBank/DDBJ databases">
        <title>Chitiniphilus purpureus sp. nov., a novel chitin-degrading bacterium isolated from crawfish pond sediment.</title>
        <authorList>
            <person name="Li K."/>
        </authorList>
    </citation>
    <scope>NUCLEOTIDE SEQUENCE</scope>
    <source>
        <strain evidence="2">CD1</strain>
    </source>
</reference>
<proteinExistence type="predicted"/>
<protein>
    <recommendedName>
        <fullName evidence="4">Molecular chaperone</fullName>
    </recommendedName>
</protein>
<evidence type="ECO:0000256" key="1">
    <source>
        <dbReference type="SAM" id="MobiDB-lite"/>
    </source>
</evidence>
<evidence type="ECO:0000313" key="2">
    <source>
        <dbReference type="EMBL" id="UXY15422.1"/>
    </source>
</evidence>
<organism evidence="2 3">
    <name type="scientific">Chitiniphilus purpureus</name>
    <dbReference type="NCBI Taxonomy" id="2981137"/>
    <lineage>
        <taxon>Bacteria</taxon>
        <taxon>Pseudomonadati</taxon>
        <taxon>Pseudomonadota</taxon>
        <taxon>Betaproteobacteria</taxon>
        <taxon>Neisseriales</taxon>
        <taxon>Chitinibacteraceae</taxon>
        <taxon>Chitiniphilus</taxon>
    </lineage>
</organism>
<dbReference type="Proteomes" id="UP001061302">
    <property type="component" value="Chromosome"/>
</dbReference>
<name>A0ABY6DN36_9NEIS</name>